<dbReference type="EMBL" id="LR215037">
    <property type="protein sequence ID" value="VEU75624.1"/>
    <property type="molecule type" value="Genomic_DNA"/>
</dbReference>
<dbReference type="Pfam" id="PF04193">
    <property type="entry name" value="PQ-loop"/>
    <property type="match status" value="2"/>
</dbReference>
<feature type="transmembrane region" description="Helical" evidence="5">
    <location>
        <begin position="121"/>
        <end position="143"/>
    </location>
</feature>
<feature type="transmembrane region" description="Helical" evidence="5">
    <location>
        <begin position="191"/>
        <end position="211"/>
    </location>
</feature>
<dbReference type="AlphaFoldDB" id="A0A449B4T9"/>
<dbReference type="InterPro" id="IPR006603">
    <property type="entry name" value="PQ-loop_rpt"/>
</dbReference>
<comment type="subcellular location">
    <subcellularLocation>
        <location evidence="1">Membrane</location>
        <topology evidence="1">Multi-pass membrane protein</topology>
    </subcellularLocation>
</comment>
<keyword evidence="7" id="KW-1185">Reference proteome</keyword>
<feature type="transmembrane region" description="Helical" evidence="5">
    <location>
        <begin position="20"/>
        <end position="39"/>
    </location>
</feature>
<dbReference type="RefSeq" id="WP_129646886.1">
    <property type="nucleotide sequence ID" value="NZ_LR215037.1"/>
</dbReference>
<keyword evidence="4 5" id="KW-0472">Membrane</keyword>
<proteinExistence type="predicted"/>
<evidence type="ECO:0000256" key="1">
    <source>
        <dbReference type="ARBA" id="ARBA00004141"/>
    </source>
</evidence>
<dbReference type="SMART" id="SM00679">
    <property type="entry name" value="CTNS"/>
    <property type="match status" value="2"/>
</dbReference>
<evidence type="ECO:0000256" key="5">
    <source>
        <dbReference type="SAM" id="Phobius"/>
    </source>
</evidence>
<evidence type="ECO:0000313" key="6">
    <source>
        <dbReference type="EMBL" id="VEU75624.1"/>
    </source>
</evidence>
<accession>A0A449B4T9</accession>
<gene>
    <name evidence="6" type="ORF">NCTC10168_00551</name>
</gene>
<keyword evidence="2 5" id="KW-0812">Transmembrane</keyword>
<feature type="transmembrane region" description="Helical" evidence="5">
    <location>
        <begin position="89"/>
        <end position="109"/>
    </location>
</feature>
<name>A0A449B4T9_9BACT</name>
<protein>
    <submittedName>
        <fullName evidence="6">PQ loop repeat</fullName>
    </submittedName>
</protein>
<evidence type="ECO:0000256" key="4">
    <source>
        <dbReference type="ARBA" id="ARBA00023136"/>
    </source>
</evidence>
<sequence>MEKFQKSLFNMFILNEANYISGWFAITFGLISAALTIGFSIPQIVQVYKKKSAGNIKYYSFWLFYIGTLGWIILGAFDNNAQNVKNFMVVYTNLITLFINQFLLFMLYKYSNSQLRKKLKWVVLSITTTIFIIIAVISNWALWGKTNDGDSIKLSEKALLIIGQIIPIITAFAFLPQILKSIDTKDFTGMSLGMIILALCSNIGWTAYWVSYAINAGGFQNQYISALIWQAISFLVFALIFIFTIIDKFKKKEVIKNV</sequence>
<dbReference type="GO" id="GO:0016020">
    <property type="term" value="C:membrane"/>
    <property type="evidence" value="ECO:0007669"/>
    <property type="project" value="UniProtKB-SubCell"/>
</dbReference>
<evidence type="ECO:0000256" key="2">
    <source>
        <dbReference type="ARBA" id="ARBA00022692"/>
    </source>
</evidence>
<feature type="transmembrane region" description="Helical" evidence="5">
    <location>
        <begin position="158"/>
        <end position="179"/>
    </location>
</feature>
<feature type="transmembrane region" description="Helical" evidence="5">
    <location>
        <begin position="59"/>
        <end position="77"/>
    </location>
</feature>
<dbReference type="Proteomes" id="UP000290243">
    <property type="component" value="Chromosome"/>
</dbReference>
<dbReference type="Gene3D" id="1.20.1280.290">
    <property type="match status" value="2"/>
</dbReference>
<reference evidence="6 7" key="1">
    <citation type="submission" date="2019-01" db="EMBL/GenBank/DDBJ databases">
        <authorList>
            <consortium name="Pathogen Informatics"/>
        </authorList>
    </citation>
    <scope>NUCLEOTIDE SEQUENCE [LARGE SCALE GENOMIC DNA]</scope>
    <source>
        <strain evidence="6 7">NCTC10168</strain>
    </source>
</reference>
<dbReference type="KEGG" id="mmau:NCTC10168_00551"/>
<dbReference type="OrthoDB" id="398361at2"/>
<evidence type="ECO:0000256" key="3">
    <source>
        <dbReference type="ARBA" id="ARBA00022989"/>
    </source>
</evidence>
<keyword evidence="3 5" id="KW-1133">Transmembrane helix</keyword>
<feature type="transmembrane region" description="Helical" evidence="5">
    <location>
        <begin position="223"/>
        <end position="246"/>
    </location>
</feature>
<evidence type="ECO:0000313" key="7">
    <source>
        <dbReference type="Proteomes" id="UP000290243"/>
    </source>
</evidence>
<organism evidence="6 7">
    <name type="scientific">Mycoplasmopsis maculosa</name>
    <dbReference type="NCBI Taxonomy" id="114885"/>
    <lineage>
        <taxon>Bacteria</taxon>
        <taxon>Bacillati</taxon>
        <taxon>Mycoplasmatota</taxon>
        <taxon>Mycoplasmoidales</taxon>
        <taxon>Metamycoplasmataceae</taxon>
        <taxon>Mycoplasmopsis</taxon>
    </lineage>
</organism>